<evidence type="ECO:0000313" key="2">
    <source>
        <dbReference type="Proteomes" id="UP001488805"/>
    </source>
</evidence>
<gene>
    <name evidence="1" type="ORF">VZT92_014714</name>
</gene>
<organism evidence="1 2">
    <name type="scientific">Zoarces viviparus</name>
    <name type="common">Viviparous eelpout</name>
    <name type="synonym">Blennius viviparus</name>
    <dbReference type="NCBI Taxonomy" id="48416"/>
    <lineage>
        <taxon>Eukaryota</taxon>
        <taxon>Metazoa</taxon>
        <taxon>Chordata</taxon>
        <taxon>Craniata</taxon>
        <taxon>Vertebrata</taxon>
        <taxon>Euteleostomi</taxon>
        <taxon>Actinopterygii</taxon>
        <taxon>Neopterygii</taxon>
        <taxon>Teleostei</taxon>
        <taxon>Neoteleostei</taxon>
        <taxon>Acanthomorphata</taxon>
        <taxon>Eupercaria</taxon>
        <taxon>Perciformes</taxon>
        <taxon>Cottioidei</taxon>
        <taxon>Zoarcales</taxon>
        <taxon>Zoarcidae</taxon>
        <taxon>Zoarcinae</taxon>
        <taxon>Zoarces</taxon>
    </lineage>
</organism>
<proteinExistence type="predicted"/>
<comment type="caution">
    <text evidence="1">The sequence shown here is derived from an EMBL/GenBank/DDBJ whole genome shotgun (WGS) entry which is preliminary data.</text>
</comment>
<dbReference type="Proteomes" id="UP001488805">
    <property type="component" value="Unassembled WGS sequence"/>
</dbReference>
<protein>
    <submittedName>
        <fullName evidence="1">Uncharacterized protein</fullName>
    </submittedName>
</protein>
<reference evidence="1 2" key="1">
    <citation type="journal article" date="2024" name="Genome Biol. Evol.">
        <title>Chromosome-level genome assembly of the viviparous eelpout Zoarces viviparus.</title>
        <authorList>
            <person name="Fuhrmann N."/>
            <person name="Brasseur M.V."/>
            <person name="Bakowski C.E."/>
            <person name="Podsiadlowski L."/>
            <person name="Prost S."/>
            <person name="Krehenwinkel H."/>
            <person name="Mayer C."/>
        </authorList>
    </citation>
    <scope>NUCLEOTIDE SEQUENCE [LARGE SCALE GENOMIC DNA]</scope>
    <source>
        <strain evidence="1">NO-MEL_2022_Ind0_liver</strain>
    </source>
</reference>
<sequence>MLTALPASPPYADRLGGANPGVKVCANCSGIRRLLVHQQERLRRVLETRRAVCCARRIWAVSSFHFPGFEERSEAVRPFLPSLPPSLPRGRAACQLMFPPVVSHSAEHSGPLILHYSPLLSSGSGELPDERRWSHSLGRGRRALLLFWRGGVLLPPPLEISALTERRNTVLIGGAQIVLDVCFWEVLSECLPPPRCALCRMTSAPPASLAAPLLNPLLIGSRSH</sequence>
<keyword evidence="2" id="KW-1185">Reference proteome</keyword>
<dbReference type="AlphaFoldDB" id="A0AAW1F051"/>
<accession>A0AAW1F051</accession>
<dbReference type="EMBL" id="JBCEZU010000112">
    <property type="protein sequence ID" value="KAK9528231.1"/>
    <property type="molecule type" value="Genomic_DNA"/>
</dbReference>
<name>A0AAW1F051_ZOAVI</name>
<evidence type="ECO:0000313" key="1">
    <source>
        <dbReference type="EMBL" id="KAK9528231.1"/>
    </source>
</evidence>